<proteinExistence type="predicted"/>
<dbReference type="AlphaFoldDB" id="A0A317YCY0"/>
<dbReference type="PANTHER" id="PTHR31003:SF17">
    <property type="entry name" value="OS07G0119300 PROTEIN"/>
    <property type="match status" value="1"/>
</dbReference>
<organism evidence="2">
    <name type="scientific">Zea mays</name>
    <name type="common">Maize</name>
    <dbReference type="NCBI Taxonomy" id="4577"/>
    <lineage>
        <taxon>Eukaryota</taxon>
        <taxon>Viridiplantae</taxon>
        <taxon>Streptophyta</taxon>
        <taxon>Embryophyta</taxon>
        <taxon>Tracheophyta</taxon>
        <taxon>Spermatophyta</taxon>
        <taxon>Magnoliopsida</taxon>
        <taxon>Liliopsida</taxon>
        <taxon>Poales</taxon>
        <taxon>Poaceae</taxon>
        <taxon>PACMAD clade</taxon>
        <taxon>Panicoideae</taxon>
        <taxon>Andropogonodae</taxon>
        <taxon>Andropogoneae</taxon>
        <taxon>Tripsacinae</taxon>
        <taxon>Zea</taxon>
    </lineage>
</organism>
<dbReference type="GO" id="GO:0005634">
    <property type="term" value="C:nucleus"/>
    <property type="evidence" value="ECO:0007669"/>
    <property type="project" value="UniProtKB-SubCell"/>
</dbReference>
<feature type="compositionally biased region" description="Basic and acidic residues" evidence="1">
    <location>
        <begin position="135"/>
        <end position="150"/>
    </location>
</feature>
<accession>A0A317YCY0</accession>
<evidence type="ECO:0000313" key="2">
    <source>
        <dbReference type="EMBL" id="PWZ55936.1"/>
    </source>
</evidence>
<reference evidence="2" key="1">
    <citation type="journal article" date="2018" name="Nat. Genet.">
        <title>Extensive intraspecific gene order and gene structural variations between Mo17 and other maize genomes.</title>
        <authorList>
            <person name="Sun S."/>
            <person name="Zhou Y."/>
            <person name="Chen J."/>
            <person name="Shi J."/>
            <person name="Zhao H."/>
            <person name="Zhao H."/>
            <person name="Song W."/>
            <person name="Zhang M."/>
            <person name="Cui Y."/>
            <person name="Dong X."/>
            <person name="Liu H."/>
            <person name="Ma X."/>
            <person name="Jiao Y."/>
            <person name="Wang B."/>
            <person name="Wei X."/>
            <person name="Stein J.C."/>
            <person name="Glaubitz J.C."/>
            <person name="Lu F."/>
            <person name="Yu G."/>
            <person name="Liang C."/>
            <person name="Fengler K."/>
            <person name="Li B."/>
            <person name="Rafalski A."/>
            <person name="Schnable P.S."/>
            <person name="Ware D.H."/>
            <person name="Buckler E.S."/>
            <person name="Lai J."/>
        </authorList>
    </citation>
    <scope>NUCLEOTIDE SEQUENCE [LARGE SCALE GENOMIC DNA]</scope>
    <source>
        <tissue evidence="2">Seedling</tissue>
    </source>
</reference>
<dbReference type="GO" id="GO:0003700">
    <property type="term" value="F:DNA-binding transcription factor activity"/>
    <property type="evidence" value="ECO:0007669"/>
    <property type="project" value="InterPro"/>
</dbReference>
<protein>
    <submittedName>
        <fullName evidence="2">Uncharacterized protein</fullName>
    </submittedName>
</protein>
<dbReference type="EMBL" id="NCVQ01000001">
    <property type="protein sequence ID" value="PWZ55936.1"/>
    <property type="molecule type" value="Genomic_DNA"/>
</dbReference>
<dbReference type="GO" id="GO:0003677">
    <property type="term" value="F:DNA binding"/>
    <property type="evidence" value="ECO:0007669"/>
    <property type="project" value="UniProtKB-KW"/>
</dbReference>
<feature type="region of interest" description="Disordered" evidence="1">
    <location>
        <begin position="128"/>
        <end position="150"/>
    </location>
</feature>
<comment type="caution">
    <text evidence="2">The sequence shown here is derived from an EMBL/GenBank/DDBJ whole genome shotgun (WGS) entry which is preliminary data.</text>
</comment>
<evidence type="ECO:0000256" key="1">
    <source>
        <dbReference type="SAM" id="MobiDB-lite"/>
    </source>
</evidence>
<sequence length="150" mass="15576">MDDKATGRVGMCDLSMLSLPATRSGAGTAEEGRCQVVGFAQAATREAAATAPVAPALGVGLWSQSQQQQARKARRCWSTELRRQFVAALNQLGGPQGGPCSSDANFLADFGPPACSYLVSCHISCHGKANQGADEGGRPDKRPNEKPSSG</sequence>
<gene>
    <name evidence="2" type="ORF">Zm00014a_011143</name>
</gene>
<dbReference type="Gene3D" id="1.10.10.60">
    <property type="entry name" value="Homeodomain-like"/>
    <property type="match status" value="1"/>
</dbReference>
<dbReference type="InterPro" id="IPR044787">
    <property type="entry name" value="HHO5-like"/>
</dbReference>
<dbReference type="Proteomes" id="UP000251960">
    <property type="component" value="Chromosome 1"/>
</dbReference>
<dbReference type="PANTHER" id="PTHR31003">
    <property type="entry name" value="MYB FAMILY TRANSCRIPTION FACTOR"/>
    <property type="match status" value="1"/>
</dbReference>
<name>A0A317YCY0_MAIZE</name>